<dbReference type="PROSITE" id="PS50157">
    <property type="entry name" value="ZINC_FINGER_C2H2_2"/>
    <property type="match status" value="1"/>
</dbReference>
<reference evidence="15 16" key="1">
    <citation type="journal article" date="2013" name="PLoS ONE">
        <title>Genomic and secretomic analyses reveal unique features of the lignocellulolytic enzyme system of Penicillium decumbens.</title>
        <authorList>
            <person name="Liu G."/>
            <person name="Zhang L."/>
            <person name="Wei X."/>
            <person name="Zou G."/>
            <person name="Qin Y."/>
            <person name="Ma L."/>
            <person name="Li J."/>
            <person name="Zheng H."/>
            <person name="Wang S."/>
            <person name="Wang C."/>
            <person name="Xun L."/>
            <person name="Zhao G.-P."/>
            <person name="Zhou Z."/>
            <person name="Qu Y."/>
        </authorList>
    </citation>
    <scope>NUCLEOTIDE SEQUENCE [LARGE SCALE GENOMIC DNA]</scope>
    <source>
        <strain evidence="16">114-2 / CGMCC 5302</strain>
    </source>
</reference>
<feature type="domain" description="C2H2-type" evidence="14">
    <location>
        <begin position="405"/>
        <end position="432"/>
    </location>
</feature>
<dbReference type="GO" id="GO:0005730">
    <property type="term" value="C:nucleolus"/>
    <property type="evidence" value="ECO:0007669"/>
    <property type="project" value="UniProtKB-SubCell"/>
</dbReference>
<name>S7ZMP2_PENO1</name>
<sequence length="708" mass="78674">MISTNSTSLRPGHHRRQLSNPAHFEAAIVPLPMSRMTARRTHRRGQTVDYGSYGQQMPTPVDRRQAPKTVPELRDYFNAKSTGLHPQTRTSQQFSGYMSRPEQSFMSRGPSMQHPNYQYQSSPMWSHDELQEFYTESAASSSRATTVAPALSRSASDSSENNAPVPSALHHMRHERNVATMQREPAMGHPRMAQTLCVQPDVVSSKMNPYLSYTSPLTPESTPMKGSFDFSMYSNEYTPTKSQSFSIPRTPVSAEMQRAQSFQGASLGSPVQLKHRIPSPADSPSIDFAELASMHSPIPSGLPENSDIRSMAGRQDRAESVESSLMPSGSDMEAEPIDDFDLDARVKASVRETGVSNDEINKYISGPDPKDGKWVCLWHDCGNCRFGRKENIRSHVQTHLDDRPYKCDVCEKKFVRGHDLKRHLKTHTGKKPFACRCGASFARQDALTRHRQRDMCVGGYNGHTLKTTRRGRPPKKNRPDLESRQTKSTRTRQRMALKSESFTPIKIESEIAQESPVFVSPSYGSSHSISSFTPPTSPGASRSRVPSPLPSTSAFPTEFDDDILPPLPSPQMAHQTRYAAANAPFVSGVAGLATSQEYFYNDPSLSSPHDMSSPHSGPTLSESSMGSEMDFFMTQDPTEHVQEEFGNIISTQALSSFSNSYPFVDSSDFPTASFYTDMPEKTFPALHSLDDPSFDPIDSLSNEFLVDP</sequence>
<comment type="subcellular location">
    <subcellularLocation>
        <location evidence="1">Nucleus</location>
        <location evidence="1">Nucleolus</location>
    </subcellularLocation>
    <subcellularLocation>
        <location evidence="2">Nucleus</location>
        <location evidence="2">Nucleoplasm</location>
    </subcellularLocation>
</comment>
<keyword evidence="8" id="KW-0805">Transcription regulation</keyword>
<evidence type="ECO:0000256" key="5">
    <source>
        <dbReference type="ARBA" id="ARBA00022737"/>
    </source>
</evidence>
<dbReference type="GO" id="GO:0000978">
    <property type="term" value="F:RNA polymerase II cis-regulatory region sequence-specific DNA binding"/>
    <property type="evidence" value="ECO:0007669"/>
    <property type="project" value="TreeGrafter"/>
</dbReference>
<evidence type="ECO:0000313" key="15">
    <source>
        <dbReference type="EMBL" id="EPS29946.1"/>
    </source>
</evidence>
<evidence type="ECO:0000256" key="4">
    <source>
        <dbReference type="ARBA" id="ARBA00022723"/>
    </source>
</evidence>
<dbReference type="GO" id="GO:0001227">
    <property type="term" value="F:DNA-binding transcription repressor activity, RNA polymerase II-specific"/>
    <property type="evidence" value="ECO:0007669"/>
    <property type="project" value="TreeGrafter"/>
</dbReference>
<keyword evidence="4" id="KW-0479">Metal-binding</keyword>
<evidence type="ECO:0000256" key="10">
    <source>
        <dbReference type="ARBA" id="ARBA00023242"/>
    </source>
</evidence>
<dbReference type="PANTHER" id="PTHR24399">
    <property type="entry name" value="ZINC FINGER AND BTB DOMAIN-CONTAINING"/>
    <property type="match status" value="1"/>
</dbReference>
<feature type="region of interest" description="Disordered" evidence="13">
    <location>
        <begin position="523"/>
        <end position="550"/>
    </location>
</feature>
<keyword evidence="12" id="KW-0863">Zinc-finger</keyword>
<keyword evidence="16" id="KW-1185">Reference proteome</keyword>
<keyword evidence="6" id="KW-0862">Zinc</keyword>
<evidence type="ECO:0000259" key="14">
    <source>
        <dbReference type="PROSITE" id="PS50157"/>
    </source>
</evidence>
<dbReference type="OrthoDB" id="8117402at2759"/>
<dbReference type="GO" id="GO:0008270">
    <property type="term" value="F:zinc ion binding"/>
    <property type="evidence" value="ECO:0007669"/>
    <property type="project" value="UniProtKB-KW"/>
</dbReference>
<keyword evidence="10" id="KW-0539">Nucleus</keyword>
<dbReference type="SMART" id="SM00355">
    <property type="entry name" value="ZnF_C2H2"/>
    <property type="match status" value="2"/>
</dbReference>
<dbReference type="AlphaFoldDB" id="S7ZMP2"/>
<organism evidence="15 16">
    <name type="scientific">Penicillium oxalicum (strain 114-2 / CGMCC 5302)</name>
    <name type="common">Penicillium decumbens</name>
    <dbReference type="NCBI Taxonomy" id="933388"/>
    <lineage>
        <taxon>Eukaryota</taxon>
        <taxon>Fungi</taxon>
        <taxon>Dikarya</taxon>
        <taxon>Ascomycota</taxon>
        <taxon>Pezizomycotina</taxon>
        <taxon>Eurotiomycetes</taxon>
        <taxon>Eurotiomycetidae</taxon>
        <taxon>Eurotiales</taxon>
        <taxon>Aspergillaceae</taxon>
        <taxon>Penicillium</taxon>
    </lineage>
</organism>
<dbReference type="EMBL" id="KB644412">
    <property type="protein sequence ID" value="EPS29946.1"/>
    <property type="molecule type" value="Genomic_DNA"/>
</dbReference>
<feature type="compositionally biased region" description="Polar residues" evidence="13">
    <location>
        <begin position="153"/>
        <end position="164"/>
    </location>
</feature>
<feature type="region of interest" description="Disordered" evidence="13">
    <location>
        <begin position="603"/>
        <end position="623"/>
    </location>
</feature>
<evidence type="ECO:0000256" key="1">
    <source>
        <dbReference type="ARBA" id="ARBA00004604"/>
    </source>
</evidence>
<keyword evidence="3" id="KW-1017">Isopeptide bond</keyword>
<dbReference type="SUPFAM" id="SSF57667">
    <property type="entry name" value="beta-beta-alpha zinc fingers"/>
    <property type="match status" value="1"/>
</dbReference>
<evidence type="ECO:0000256" key="8">
    <source>
        <dbReference type="ARBA" id="ARBA00023015"/>
    </source>
</evidence>
<feature type="region of interest" description="Disordered" evidence="13">
    <location>
        <begin position="456"/>
        <end position="496"/>
    </location>
</feature>
<dbReference type="PANTHER" id="PTHR24399:SF23">
    <property type="entry name" value="C2H2-TYPE DOMAIN-CONTAINING PROTEIN"/>
    <property type="match status" value="1"/>
</dbReference>
<dbReference type="eggNOG" id="KOG1721">
    <property type="taxonomic scope" value="Eukaryota"/>
</dbReference>
<proteinExistence type="predicted"/>
<feature type="region of interest" description="Disordered" evidence="13">
    <location>
        <begin position="296"/>
        <end position="332"/>
    </location>
</feature>
<evidence type="ECO:0000313" key="16">
    <source>
        <dbReference type="Proteomes" id="UP000019376"/>
    </source>
</evidence>
<dbReference type="GO" id="GO:0005654">
    <property type="term" value="C:nucleoplasm"/>
    <property type="evidence" value="ECO:0007669"/>
    <property type="project" value="UniProtKB-SubCell"/>
</dbReference>
<dbReference type="Gene3D" id="3.30.160.60">
    <property type="entry name" value="Classic Zinc Finger"/>
    <property type="match status" value="3"/>
</dbReference>
<evidence type="ECO:0000256" key="11">
    <source>
        <dbReference type="ARBA" id="ARBA00069242"/>
    </source>
</evidence>
<dbReference type="HOGENOM" id="CLU_389840_0_0_1"/>
<dbReference type="Proteomes" id="UP000019376">
    <property type="component" value="Unassembled WGS sequence"/>
</dbReference>
<evidence type="ECO:0000256" key="13">
    <source>
        <dbReference type="SAM" id="MobiDB-lite"/>
    </source>
</evidence>
<feature type="region of interest" description="Disordered" evidence="13">
    <location>
        <begin position="137"/>
        <end position="169"/>
    </location>
</feature>
<feature type="region of interest" description="Disordered" evidence="13">
    <location>
        <begin position="38"/>
        <end position="63"/>
    </location>
</feature>
<keyword evidence="5" id="KW-0677">Repeat</keyword>
<protein>
    <recommendedName>
        <fullName evidence="11">Wilms tumor protein homolog</fullName>
    </recommendedName>
</protein>
<evidence type="ECO:0000256" key="3">
    <source>
        <dbReference type="ARBA" id="ARBA00022499"/>
    </source>
</evidence>
<dbReference type="InterPro" id="IPR013087">
    <property type="entry name" value="Znf_C2H2_type"/>
</dbReference>
<dbReference type="InterPro" id="IPR036236">
    <property type="entry name" value="Znf_C2H2_sf"/>
</dbReference>
<evidence type="ECO:0000256" key="12">
    <source>
        <dbReference type="PROSITE-ProRule" id="PRU00042"/>
    </source>
</evidence>
<gene>
    <name evidence="15" type="ORF">PDE_04896</name>
</gene>
<dbReference type="FunFam" id="3.30.160.60:FF:000063">
    <property type="entry name" value="Wilms tumor 1-KTS isoform"/>
    <property type="match status" value="1"/>
</dbReference>
<dbReference type="STRING" id="933388.S7ZMP2"/>
<keyword evidence="7" id="KW-0832">Ubl conjugation</keyword>
<dbReference type="PROSITE" id="PS00028">
    <property type="entry name" value="ZINC_FINGER_C2H2_1"/>
    <property type="match status" value="1"/>
</dbReference>
<feature type="compositionally biased region" description="Basic residues" evidence="13">
    <location>
        <begin position="466"/>
        <end position="476"/>
    </location>
</feature>
<evidence type="ECO:0000256" key="7">
    <source>
        <dbReference type="ARBA" id="ARBA00022843"/>
    </source>
</evidence>
<keyword evidence="9" id="KW-0804">Transcription</keyword>
<evidence type="ECO:0000256" key="9">
    <source>
        <dbReference type="ARBA" id="ARBA00023163"/>
    </source>
</evidence>
<dbReference type="Pfam" id="PF00096">
    <property type="entry name" value="zf-C2H2"/>
    <property type="match status" value="1"/>
</dbReference>
<feature type="compositionally biased region" description="Low complexity" evidence="13">
    <location>
        <begin position="137"/>
        <end position="150"/>
    </location>
</feature>
<dbReference type="PhylomeDB" id="S7ZMP2"/>
<accession>S7ZMP2</accession>
<evidence type="ECO:0000256" key="2">
    <source>
        <dbReference type="ARBA" id="ARBA00004642"/>
    </source>
</evidence>
<evidence type="ECO:0000256" key="6">
    <source>
        <dbReference type="ARBA" id="ARBA00022833"/>
    </source>
</evidence>